<dbReference type="Gene3D" id="3.40.50.300">
    <property type="entry name" value="P-loop containing nucleotide triphosphate hydrolases"/>
    <property type="match status" value="1"/>
</dbReference>
<dbReference type="AlphaFoldDB" id="A0A1X0NT78"/>
<gene>
    <name evidence="1" type="ORF">TM35_000191490</name>
</gene>
<proteinExistence type="predicted"/>
<dbReference type="InterPro" id="IPR027417">
    <property type="entry name" value="P-loop_NTPase"/>
</dbReference>
<keyword evidence="2" id="KW-1185">Reference proteome</keyword>
<dbReference type="SUPFAM" id="SSF52540">
    <property type="entry name" value="P-loop containing nucleoside triphosphate hydrolases"/>
    <property type="match status" value="1"/>
</dbReference>
<dbReference type="EMBL" id="NBCO01000019">
    <property type="protein sequence ID" value="ORC87905.1"/>
    <property type="molecule type" value="Genomic_DNA"/>
</dbReference>
<reference evidence="1 2" key="1">
    <citation type="submission" date="2017-03" db="EMBL/GenBank/DDBJ databases">
        <title>An alternative strategy for trypanosome survival in the mammalian bloodstream revealed through genome and transcriptome analysis of the ubiquitous bovine parasite Trypanosoma (Megatrypanum) theileri.</title>
        <authorList>
            <person name="Kelly S."/>
            <person name="Ivens A."/>
            <person name="Mott A."/>
            <person name="O'Neill E."/>
            <person name="Emms D."/>
            <person name="Macleod O."/>
            <person name="Voorheis P."/>
            <person name="Matthews J."/>
            <person name="Matthews K."/>
            <person name="Carrington M."/>
        </authorList>
    </citation>
    <scope>NUCLEOTIDE SEQUENCE [LARGE SCALE GENOMIC DNA]</scope>
    <source>
        <strain evidence="1">Edinburgh</strain>
    </source>
</reference>
<sequence length="383" mass="42786">MSNRRESAHAFVQRLRATPVSLSPQIFHNATDGGLRQSDVLIVGGPPGSGKTTWVYRVAAQHVNNGGLVTFLFLPGSGNFVLRRFMEQLEMLTPLSLTTEDMRNNDSMDNNNNSDGIRTTCTSDIETRRQALLNALHRVEVVHCADITDLAVYCMHEKKSELDSLRSDTAVPLVIAEGCGGKGSYLHHMERAMGHESPLCYWFFNCLQRRRRCALILVEEWGFTGVEREDSSFTTIVETESELLRRLQKETYRMTMIPKSYTNKRQRMSSTSNVISHPVSEASSHFVGNLRLFYLHIQSIPTTTVTITTTTTTAAAGGGGGGGGFVTVARLLQWRLMQKQETTSVKNEISEVLTESSRPQRWRHSIVEKPTPFCGELLCAAQL</sequence>
<comment type="caution">
    <text evidence="1">The sequence shown here is derived from an EMBL/GenBank/DDBJ whole genome shotgun (WGS) entry which is preliminary data.</text>
</comment>
<dbReference type="RefSeq" id="XP_028881971.1">
    <property type="nucleotide sequence ID" value="XM_029026647.1"/>
</dbReference>
<dbReference type="Proteomes" id="UP000192257">
    <property type="component" value="Unassembled WGS sequence"/>
</dbReference>
<organism evidence="1 2">
    <name type="scientific">Trypanosoma theileri</name>
    <dbReference type="NCBI Taxonomy" id="67003"/>
    <lineage>
        <taxon>Eukaryota</taxon>
        <taxon>Discoba</taxon>
        <taxon>Euglenozoa</taxon>
        <taxon>Kinetoplastea</taxon>
        <taxon>Metakinetoplastina</taxon>
        <taxon>Trypanosomatida</taxon>
        <taxon>Trypanosomatidae</taxon>
        <taxon>Trypanosoma</taxon>
    </lineage>
</organism>
<protein>
    <submittedName>
        <fullName evidence="1">Uncharacterized protein</fullName>
    </submittedName>
</protein>
<evidence type="ECO:0000313" key="1">
    <source>
        <dbReference type="EMBL" id="ORC87905.1"/>
    </source>
</evidence>
<accession>A0A1X0NT78</accession>
<name>A0A1X0NT78_9TRYP</name>
<dbReference type="VEuPathDB" id="TriTrypDB:TM35_000191490"/>
<evidence type="ECO:0000313" key="2">
    <source>
        <dbReference type="Proteomes" id="UP000192257"/>
    </source>
</evidence>
<dbReference type="OrthoDB" id="273800at2759"/>
<dbReference type="GeneID" id="39986427"/>